<comment type="caution">
    <text evidence="2">The sequence shown here is derived from an EMBL/GenBank/DDBJ whole genome shotgun (WGS) entry which is preliminary data.</text>
</comment>
<proteinExistence type="predicted"/>
<keyword evidence="1" id="KW-0175">Coiled coil</keyword>
<dbReference type="AlphaFoldDB" id="A0A8H5X5W4"/>
<evidence type="ECO:0000256" key="1">
    <source>
        <dbReference type="SAM" id="Coils"/>
    </source>
</evidence>
<evidence type="ECO:0000313" key="3">
    <source>
        <dbReference type="Proteomes" id="UP000562682"/>
    </source>
</evidence>
<reference evidence="2 3" key="1">
    <citation type="submission" date="2020-05" db="EMBL/GenBank/DDBJ databases">
        <title>Identification and distribution of gene clusters putatively required for synthesis of sphingolipid metabolism inhibitors in phylogenetically diverse species of the filamentous fungus Fusarium.</title>
        <authorList>
            <person name="Kim H.-S."/>
            <person name="Busman M."/>
            <person name="Brown D.W."/>
            <person name="Divon H."/>
            <person name="Uhlig S."/>
            <person name="Proctor R.H."/>
        </authorList>
    </citation>
    <scope>NUCLEOTIDE SEQUENCE [LARGE SCALE GENOMIC DNA]</scope>
    <source>
        <strain evidence="2 3">NRRL 25311</strain>
    </source>
</reference>
<feature type="coiled-coil region" evidence="1">
    <location>
        <begin position="291"/>
        <end position="328"/>
    </location>
</feature>
<name>A0A8H5X5W4_9HYPO</name>
<gene>
    <name evidence="2" type="ORF">FDENT_7182</name>
</gene>
<keyword evidence="3" id="KW-1185">Reference proteome</keyword>
<dbReference type="Proteomes" id="UP000562682">
    <property type="component" value="Unassembled WGS sequence"/>
</dbReference>
<accession>A0A8H5X5W4</accession>
<sequence length="406" mass="47006">MKDDDSTHQRVVTLLCHIAARFFVVSGGGTRPGSQVERSEGTPPIDIIREHELMTYLRTSVELGEGIQWNGSAYNVLMIVSRRPEGQSLSRGVAAREPITATLNRKGIPVAKRTAPFPYPMQKVEVPGKAMWEADWERDNSHWLNRLKDRHADPEVLLEHINAEVTQELVPFIKEEWRDKLYFFTKLNYSEFKIQLDVPRESQIVYHDTTRVERFYEETDPTRKVIHRIDGAVLNFKLSPKSCEETKRLVKEKTDTLLAYCDYEIGNYRRMLDSMSEHQYATAVTHSELQHSFLQNEIHREKEDYKRQAEKAKRMEALESNLAKAKQDLPIAHPQGYELRPKIADEEWSEYLTTECNIAVEVQKQWSKQLPTIKSAALAKSDPWSRAYGEHAPNFEIKGLLKLTNI</sequence>
<organism evidence="2 3">
    <name type="scientific">Fusarium denticulatum</name>
    <dbReference type="NCBI Taxonomy" id="48507"/>
    <lineage>
        <taxon>Eukaryota</taxon>
        <taxon>Fungi</taxon>
        <taxon>Dikarya</taxon>
        <taxon>Ascomycota</taxon>
        <taxon>Pezizomycotina</taxon>
        <taxon>Sordariomycetes</taxon>
        <taxon>Hypocreomycetidae</taxon>
        <taxon>Hypocreales</taxon>
        <taxon>Nectriaceae</taxon>
        <taxon>Fusarium</taxon>
        <taxon>Fusarium fujikuroi species complex</taxon>
    </lineage>
</organism>
<dbReference type="EMBL" id="JAAOAK010000194">
    <property type="protein sequence ID" value="KAF5683570.1"/>
    <property type="molecule type" value="Genomic_DNA"/>
</dbReference>
<evidence type="ECO:0000313" key="2">
    <source>
        <dbReference type="EMBL" id="KAF5683570.1"/>
    </source>
</evidence>
<protein>
    <submittedName>
        <fullName evidence="2">Uncharacterized protein</fullName>
    </submittedName>
</protein>